<dbReference type="Pfam" id="PF01988">
    <property type="entry name" value="VIT1"/>
    <property type="match status" value="1"/>
</dbReference>
<keyword evidence="3 5" id="KW-1133">Transmembrane helix</keyword>
<dbReference type="InterPro" id="IPR008217">
    <property type="entry name" value="Ccc1_fam"/>
</dbReference>
<feature type="transmembrane region" description="Helical" evidence="5">
    <location>
        <begin position="42"/>
        <end position="63"/>
    </location>
</feature>
<dbReference type="OrthoDB" id="9781619at2"/>
<evidence type="ECO:0000256" key="3">
    <source>
        <dbReference type="ARBA" id="ARBA00022989"/>
    </source>
</evidence>
<reference evidence="6 7" key="1">
    <citation type="submission" date="2019-07" db="EMBL/GenBank/DDBJ databases">
        <title>Whole genome shotgun sequence of Adhaeribacter aerolatus NBRC 106133.</title>
        <authorList>
            <person name="Hosoyama A."/>
            <person name="Uohara A."/>
            <person name="Ohji S."/>
            <person name="Ichikawa N."/>
        </authorList>
    </citation>
    <scope>NUCLEOTIDE SEQUENCE [LARGE SCALE GENOMIC DNA]</scope>
    <source>
        <strain evidence="6 7">NBRC 106133</strain>
    </source>
</reference>
<sequence length="260" mass="28330">MINTPKPSSPFAGNSIRNIKAKPNKVSTPLRNRNKNIYLKDFVYGAVDGAVTTFAVVSGVAGADLPPRIVIILGMANLLADGFSMAVSNYLGVETQNQLLQKTRDEELNQIQHNPEVEKSEIRQIYAQKGFSGDNLDQAVEIITADKTQWTNTVLQEEFGLTPTETVAWKAALATFTAFLAVGFIPVFPFLWNFLSQQKLDNPFFWSSISTGLAFLAIGAIKSKFVNKPWYNSGLETLLLGGAAAVLAYLVGDLLKGLGL</sequence>
<keyword evidence="7" id="KW-1185">Reference proteome</keyword>
<evidence type="ECO:0000313" key="7">
    <source>
        <dbReference type="Proteomes" id="UP000321532"/>
    </source>
</evidence>
<dbReference type="PANTHER" id="PTHR31851">
    <property type="entry name" value="FE(2+)/MN(2+) TRANSPORTER PCL1"/>
    <property type="match status" value="1"/>
</dbReference>
<evidence type="ECO:0000256" key="1">
    <source>
        <dbReference type="ARBA" id="ARBA00004127"/>
    </source>
</evidence>
<dbReference type="GO" id="GO:0012505">
    <property type="term" value="C:endomembrane system"/>
    <property type="evidence" value="ECO:0007669"/>
    <property type="project" value="UniProtKB-SubCell"/>
</dbReference>
<evidence type="ECO:0000256" key="5">
    <source>
        <dbReference type="SAM" id="Phobius"/>
    </source>
</evidence>
<dbReference type="EMBL" id="BJYS01000051">
    <property type="protein sequence ID" value="GEO07108.1"/>
    <property type="molecule type" value="Genomic_DNA"/>
</dbReference>
<keyword evidence="4 5" id="KW-0472">Membrane</keyword>
<dbReference type="RefSeq" id="WP_146904600.1">
    <property type="nucleotide sequence ID" value="NZ_BJYS01000051.1"/>
</dbReference>
<feature type="transmembrane region" description="Helical" evidence="5">
    <location>
        <begin position="171"/>
        <end position="192"/>
    </location>
</feature>
<keyword evidence="2 5" id="KW-0812">Transmembrane</keyword>
<evidence type="ECO:0000256" key="2">
    <source>
        <dbReference type="ARBA" id="ARBA00022692"/>
    </source>
</evidence>
<dbReference type="AlphaFoldDB" id="A0A512B563"/>
<dbReference type="GO" id="GO:0005384">
    <property type="term" value="F:manganese ion transmembrane transporter activity"/>
    <property type="evidence" value="ECO:0007669"/>
    <property type="project" value="InterPro"/>
</dbReference>
<gene>
    <name evidence="6" type="ORF">AAE02nite_47720</name>
</gene>
<evidence type="ECO:0000256" key="4">
    <source>
        <dbReference type="ARBA" id="ARBA00023136"/>
    </source>
</evidence>
<dbReference type="Proteomes" id="UP000321532">
    <property type="component" value="Unassembled WGS sequence"/>
</dbReference>
<organism evidence="6 7">
    <name type="scientific">Adhaeribacter aerolatus</name>
    <dbReference type="NCBI Taxonomy" id="670289"/>
    <lineage>
        <taxon>Bacteria</taxon>
        <taxon>Pseudomonadati</taxon>
        <taxon>Bacteroidota</taxon>
        <taxon>Cytophagia</taxon>
        <taxon>Cytophagales</taxon>
        <taxon>Hymenobacteraceae</taxon>
        <taxon>Adhaeribacter</taxon>
    </lineage>
</organism>
<feature type="transmembrane region" description="Helical" evidence="5">
    <location>
        <begin position="233"/>
        <end position="252"/>
    </location>
</feature>
<accession>A0A512B563</accession>
<protein>
    <submittedName>
        <fullName evidence="6">Membrane protein</fullName>
    </submittedName>
</protein>
<comment type="subcellular location">
    <subcellularLocation>
        <location evidence="1">Endomembrane system</location>
        <topology evidence="1">Multi-pass membrane protein</topology>
    </subcellularLocation>
</comment>
<name>A0A512B563_9BACT</name>
<dbReference type="GO" id="GO:0030026">
    <property type="term" value="P:intracellular manganese ion homeostasis"/>
    <property type="evidence" value="ECO:0007669"/>
    <property type="project" value="InterPro"/>
</dbReference>
<proteinExistence type="predicted"/>
<feature type="transmembrane region" description="Helical" evidence="5">
    <location>
        <begin position="204"/>
        <end position="221"/>
    </location>
</feature>
<feature type="transmembrane region" description="Helical" evidence="5">
    <location>
        <begin position="69"/>
        <end position="92"/>
    </location>
</feature>
<comment type="caution">
    <text evidence="6">The sequence shown here is derived from an EMBL/GenBank/DDBJ whole genome shotgun (WGS) entry which is preliminary data.</text>
</comment>
<evidence type="ECO:0000313" key="6">
    <source>
        <dbReference type="EMBL" id="GEO07108.1"/>
    </source>
</evidence>